<dbReference type="STRING" id="327939.BIW53_07005"/>
<reference evidence="1 2" key="1">
    <citation type="submission" date="2016-10" db="EMBL/GenBank/DDBJ databases">
        <title>Pseudoalteromonas amylolytica sp. nov., isolated from the surface seawater.</title>
        <authorList>
            <person name="Wu Y.-H."/>
            <person name="Cheng H."/>
            <person name="Jin X.-B."/>
            <person name="Wang C.-S."/>
            <person name="Xu X.-W."/>
        </authorList>
    </citation>
    <scope>NUCLEOTIDE SEQUENCE [LARGE SCALE GENOMIC DNA]</scope>
    <source>
        <strain evidence="1 2">JCM 12483</strain>
    </source>
</reference>
<dbReference type="Proteomes" id="UP000180253">
    <property type="component" value="Unassembled WGS sequence"/>
</dbReference>
<dbReference type="InterPro" id="IPR012675">
    <property type="entry name" value="Beta-grasp_dom_sf"/>
</dbReference>
<dbReference type="PANTHER" id="PTHR34472:SF1">
    <property type="entry name" value="SULFUR CARRIER PROTEIN THIS"/>
    <property type="match status" value="1"/>
</dbReference>
<dbReference type="AlphaFoldDB" id="A0A1S1NA30"/>
<organism evidence="1 2">
    <name type="scientific">Pseudoalteromonas byunsanensis</name>
    <dbReference type="NCBI Taxonomy" id="327939"/>
    <lineage>
        <taxon>Bacteria</taxon>
        <taxon>Pseudomonadati</taxon>
        <taxon>Pseudomonadota</taxon>
        <taxon>Gammaproteobacteria</taxon>
        <taxon>Alteromonadales</taxon>
        <taxon>Pseudoalteromonadaceae</taxon>
        <taxon>Pseudoalteromonas</taxon>
    </lineage>
</organism>
<accession>A0A1S1NA30</accession>
<dbReference type="RefSeq" id="WP_070991150.1">
    <property type="nucleotide sequence ID" value="NZ_CBCSHD010000003.1"/>
</dbReference>
<sequence>MKITFNGQLTETSSQNLQALVIEMGAKEPFAVALNGHFVPRNQCSSAQLDDGDSVELLSPIQGG</sequence>
<name>A0A1S1NA30_9GAMM</name>
<keyword evidence="2" id="KW-1185">Reference proteome</keyword>
<gene>
    <name evidence="1" type="ORF">BIW53_07005</name>
</gene>
<dbReference type="Gene3D" id="3.10.20.30">
    <property type="match status" value="1"/>
</dbReference>
<dbReference type="Pfam" id="PF02597">
    <property type="entry name" value="ThiS"/>
    <property type="match status" value="1"/>
</dbReference>
<dbReference type="InterPro" id="IPR003749">
    <property type="entry name" value="ThiS/MoaD-like"/>
</dbReference>
<dbReference type="PANTHER" id="PTHR34472">
    <property type="entry name" value="SULFUR CARRIER PROTEIN THIS"/>
    <property type="match status" value="1"/>
</dbReference>
<evidence type="ECO:0000313" key="1">
    <source>
        <dbReference type="EMBL" id="OHU96284.1"/>
    </source>
</evidence>
<dbReference type="SUPFAM" id="SSF54285">
    <property type="entry name" value="MoaD/ThiS"/>
    <property type="match status" value="1"/>
</dbReference>
<comment type="caution">
    <text evidence="1">The sequence shown here is derived from an EMBL/GenBank/DDBJ whole genome shotgun (WGS) entry which is preliminary data.</text>
</comment>
<proteinExistence type="predicted"/>
<evidence type="ECO:0000313" key="2">
    <source>
        <dbReference type="Proteomes" id="UP000180253"/>
    </source>
</evidence>
<protein>
    <submittedName>
        <fullName evidence="1">Thiamine biosynthesis protein ThiS</fullName>
    </submittedName>
</protein>
<dbReference type="CDD" id="cd00565">
    <property type="entry name" value="Ubl_ThiS"/>
    <property type="match status" value="1"/>
</dbReference>
<dbReference type="NCBIfam" id="TIGR01683">
    <property type="entry name" value="thiS"/>
    <property type="match status" value="1"/>
</dbReference>
<dbReference type="OrthoDB" id="9800283at2"/>
<dbReference type="EMBL" id="MNAN01000027">
    <property type="protein sequence ID" value="OHU96284.1"/>
    <property type="molecule type" value="Genomic_DNA"/>
</dbReference>
<dbReference type="InterPro" id="IPR016155">
    <property type="entry name" value="Mopterin_synth/thiamin_S_b"/>
</dbReference>
<dbReference type="InterPro" id="IPR010035">
    <property type="entry name" value="Thi_S"/>
</dbReference>